<dbReference type="PROSITE" id="PS50927">
    <property type="entry name" value="BULB_LECTIN"/>
    <property type="match status" value="1"/>
</dbReference>
<sequence length="274" mass="30849">MSVIPSEDDCQIPLFGQSLGAHIFKKNQLNKSFPWIEILEFESRHRSPRLLHNIGPRTLSRGHPCLRIDFDQAALFDRSSRLSFNNPIETLFNSSKVTTIQSTPSIVTATSYPNSLVLSHMRTDPPSFVKAKSACQPDFVTLCRSYFMSKENAVVLALSSVSTTTFGVVDNIRLSEVLRDINSSEGLIYYVGQSGSLTIDDRGNLVNHWSTNTSKQAAKPLVQLLDNGNLVLRDEEDANTTNYLWESFHYPTDSLLTGMKLGWDLFTYEIEFDE</sequence>
<dbReference type="PANTHER" id="PTHR32444">
    <property type="entry name" value="BULB-TYPE LECTIN DOMAIN-CONTAINING PROTEIN"/>
    <property type="match status" value="1"/>
</dbReference>
<organism evidence="5 6">
    <name type="scientific">Cannabis sativa</name>
    <name type="common">Hemp</name>
    <name type="synonym">Marijuana</name>
    <dbReference type="NCBI Taxonomy" id="3483"/>
    <lineage>
        <taxon>Eukaryota</taxon>
        <taxon>Viridiplantae</taxon>
        <taxon>Streptophyta</taxon>
        <taxon>Embryophyta</taxon>
        <taxon>Tracheophyta</taxon>
        <taxon>Spermatophyta</taxon>
        <taxon>Magnoliopsida</taxon>
        <taxon>eudicotyledons</taxon>
        <taxon>Gunneridae</taxon>
        <taxon>Pentapetalae</taxon>
        <taxon>rosids</taxon>
        <taxon>fabids</taxon>
        <taxon>Rosales</taxon>
        <taxon>Cannabaceae</taxon>
        <taxon>Cannabis</taxon>
    </lineage>
</organism>
<evidence type="ECO:0000256" key="1">
    <source>
        <dbReference type="ARBA" id="ARBA00022729"/>
    </source>
</evidence>
<dbReference type="PANTHER" id="PTHR32444:SF247">
    <property type="entry name" value="OS01G0958200 PROTEIN"/>
    <property type="match status" value="1"/>
</dbReference>
<keyword evidence="6" id="KW-1185">Reference proteome</keyword>
<gene>
    <name evidence="5" type="ORF">G4B88_028790</name>
</gene>
<keyword evidence="1" id="KW-0732">Signal</keyword>
<evidence type="ECO:0000256" key="3">
    <source>
        <dbReference type="ARBA" id="ARBA00023180"/>
    </source>
</evidence>
<dbReference type="Pfam" id="PF01453">
    <property type="entry name" value="B_lectin"/>
    <property type="match status" value="1"/>
</dbReference>
<dbReference type="AlphaFoldDB" id="A0A7J6FQ87"/>
<name>A0A7J6FQ87_CANSA</name>
<proteinExistence type="predicted"/>
<dbReference type="SUPFAM" id="SSF51110">
    <property type="entry name" value="alpha-D-mannose-specific plant lectins"/>
    <property type="match status" value="1"/>
</dbReference>
<dbReference type="InterPro" id="IPR001480">
    <property type="entry name" value="Bulb-type_lectin_dom"/>
</dbReference>
<keyword evidence="2" id="KW-1015">Disulfide bond</keyword>
<keyword evidence="3" id="KW-0325">Glycoprotein</keyword>
<dbReference type="Proteomes" id="UP000583929">
    <property type="component" value="Unassembled WGS sequence"/>
</dbReference>
<comment type="caution">
    <text evidence="5">The sequence shown here is derived from an EMBL/GenBank/DDBJ whole genome shotgun (WGS) entry which is preliminary data.</text>
</comment>
<accession>A0A7J6FQ87</accession>
<dbReference type="InterPro" id="IPR036426">
    <property type="entry name" value="Bulb-type_lectin_dom_sf"/>
</dbReference>
<protein>
    <recommendedName>
        <fullName evidence="4">Bulb-type lectin domain-containing protein</fullName>
    </recommendedName>
</protein>
<reference evidence="5 6" key="1">
    <citation type="journal article" date="2020" name="bioRxiv">
        <title>Sequence and annotation of 42 cannabis genomes reveals extensive copy number variation in cannabinoid synthesis and pathogen resistance genes.</title>
        <authorList>
            <person name="Mckernan K.J."/>
            <person name="Helbert Y."/>
            <person name="Kane L.T."/>
            <person name="Ebling H."/>
            <person name="Zhang L."/>
            <person name="Liu B."/>
            <person name="Eaton Z."/>
            <person name="Mclaughlin S."/>
            <person name="Kingan S."/>
            <person name="Baybayan P."/>
            <person name="Concepcion G."/>
            <person name="Jordan M."/>
            <person name="Riva A."/>
            <person name="Barbazuk W."/>
            <person name="Harkins T."/>
        </authorList>
    </citation>
    <scope>NUCLEOTIDE SEQUENCE [LARGE SCALE GENOMIC DNA]</scope>
    <source>
        <strain evidence="6">cv. Jamaican Lion 4</strain>
        <tissue evidence="5">Leaf</tissue>
    </source>
</reference>
<dbReference type="EMBL" id="JAATIQ010000184">
    <property type="protein sequence ID" value="KAF4372815.1"/>
    <property type="molecule type" value="Genomic_DNA"/>
</dbReference>
<evidence type="ECO:0000259" key="4">
    <source>
        <dbReference type="PROSITE" id="PS50927"/>
    </source>
</evidence>
<dbReference type="Gene3D" id="2.90.10.10">
    <property type="entry name" value="Bulb-type lectin domain"/>
    <property type="match status" value="1"/>
</dbReference>
<feature type="domain" description="Bulb-type lectin" evidence="4">
    <location>
        <begin position="119"/>
        <end position="245"/>
    </location>
</feature>
<evidence type="ECO:0000313" key="5">
    <source>
        <dbReference type="EMBL" id="KAF4372815.1"/>
    </source>
</evidence>
<evidence type="ECO:0000256" key="2">
    <source>
        <dbReference type="ARBA" id="ARBA00023157"/>
    </source>
</evidence>
<evidence type="ECO:0000313" key="6">
    <source>
        <dbReference type="Proteomes" id="UP000583929"/>
    </source>
</evidence>